<dbReference type="EMBL" id="BAEO01000062">
    <property type="protein sequence ID" value="GAC21392.1"/>
    <property type="molecule type" value="Genomic_DNA"/>
</dbReference>
<dbReference type="RefSeq" id="WP_007624295.1">
    <property type="nucleotide sequence ID" value="NZ_BAEO01000062.1"/>
</dbReference>
<dbReference type="STRING" id="493475.GARC_4450"/>
<feature type="transmembrane region" description="Helical" evidence="1">
    <location>
        <begin position="114"/>
        <end position="132"/>
    </location>
</feature>
<evidence type="ECO:0000256" key="1">
    <source>
        <dbReference type="SAM" id="Phobius"/>
    </source>
</evidence>
<comment type="caution">
    <text evidence="2">The sequence shown here is derived from an EMBL/GenBank/DDBJ whole genome shotgun (WGS) entry which is preliminary data.</text>
</comment>
<evidence type="ECO:0000313" key="2">
    <source>
        <dbReference type="EMBL" id="GAC21392.1"/>
    </source>
</evidence>
<dbReference type="eggNOG" id="ENOG5032TZD">
    <property type="taxonomic scope" value="Bacteria"/>
</dbReference>
<accession>K6YTB4</accession>
<reference evidence="2 3" key="1">
    <citation type="journal article" date="2017" name="Antonie Van Leeuwenhoek">
        <title>Rhizobium rhizosphaerae sp. nov., a novel species isolated from rice rhizosphere.</title>
        <authorList>
            <person name="Zhao J.J."/>
            <person name="Zhang J."/>
            <person name="Zhang R.J."/>
            <person name="Zhang C.W."/>
            <person name="Yin H.Q."/>
            <person name="Zhang X.X."/>
        </authorList>
    </citation>
    <scope>NUCLEOTIDE SEQUENCE [LARGE SCALE GENOMIC DNA]</scope>
    <source>
        <strain evidence="2 3">BSs20135</strain>
    </source>
</reference>
<proteinExistence type="predicted"/>
<organism evidence="2 3">
    <name type="scientific">Paraglaciecola arctica BSs20135</name>
    <dbReference type="NCBI Taxonomy" id="493475"/>
    <lineage>
        <taxon>Bacteria</taxon>
        <taxon>Pseudomonadati</taxon>
        <taxon>Pseudomonadota</taxon>
        <taxon>Gammaproteobacteria</taxon>
        <taxon>Alteromonadales</taxon>
        <taxon>Alteromonadaceae</taxon>
        <taxon>Paraglaciecola</taxon>
    </lineage>
</organism>
<keyword evidence="1" id="KW-1133">Transmembrane helix</keyword>
<keyword evidence="1" id="KW-0812">Transmembrane</keyword>
<feature type="transmembrane region" description="Helical" evidence="1">
    <location>
        <begin position="64"/>
        <end position="83"/>
    </location>
</feature>
<protein>
    <recommendedName>
        <fullName evidence="4">DoxX protein</fullName>
    </recommendedName>
</protein>
<feature type="transmembrane region" description="Helical" evidence="1">
    <location>
        <begin position="20"/>
        <end position="38"/>
    </location>
</feature>
<keyword evidence="1" id="KW-0472">Membrane</keyword>
<evidence type="ECO:0000313" key="3">
    <source>
        <dbReference type="Proteomes" id="UP000006327"/>
    </source>
</evidence>
<evidence type="ECO:0008006" key="4">
    <source>
        <dbReference type="Google" id="ProtNLM"/>
    </source>
</evidence>
<gene>
    <name evidence="2" type="ORF">GARC_4450</name>
</gene>
<dbReference type="AlphaFoldDB" id="K6YTB4"/>
<sequence length="145" mass="16266">MSETMPNQSISNDVQNRLQWSLLALRLGVFVVMLMWTIDKFVNPGHSIKIFEHFYAISGLGENIAYILGALQLVLVFAFVAGIKKRITYGLIFLLHGGSTLSAFANYFDAFNNLLFFAAWPMWAACFALYLLRDADTKFTLGKAA</sequence>
<name>K6YTB4_9ALTE</name>
<dbReference type="Proteomes" id="UP000006327">
    <property type="component" value="Unassembled WGS sequence"/>
</dbReference>
<dbReference type="OrthoDB" id="7355622at2"/>
<feature type="transmembrane region" description="Helical" evidence="1">
    <location>
        <begin position="90"/>
        <end position="108"/>
    </location>
</feature>
<keyword evidence="3" id="KW-1185">Reference proteome</keyword>